<evidence type="ECO:0000313" key="2">
    <source>
        <dbReference type="EMBL" id="TKX26057.1"/>
    </source>
</evidence>
<reference evidence="2 3" key="1">
    <citation type="submission" date="2018-02" db="EMBL/GenBank/DDBJ databases">
        <title>Draft genome sequences of Elsinoe sp., causing black scab on jojoba.</title>
        <authorList>
            <person name="Stodart B."/>
            <person name="Jeffress S."/>
            <person name="Ash G."/>
            <person name="Arun Chinnappa K."/>
        </authorList>
    </citation>
    <scope>NUCLEOTIDE SEQUENCE [LARGE SCALE GENOMIC DNA]</scope>
    <source>
        <strain evidence="2 3">Hillstone_2</strain>
    </source>
</reference>
<evidence type="ECO:0000256" key="1">
    <source>
        <dbReference type="SAM" id="MobiDB-lite"/>
    </source>
</evidence>
<dbReference type="EMBL" id="PTQR01000018">
    <property type="protein sequence ID" value="TKX26057.1"/>
    <property type="molecule type" value="Genomic_DNA"/>
</dbReference>
<dbReference type="AlphaFoldDB" id="A0A4U7BDG0"/>
<organism evidence="2 3">
    <name type="scientific">Elsinoe australis</name>
    <dbReference type="NCBI Taxonomy" id="40998"/>
    <lineage>
        <taxon>Eukaryota</taxon>
        <taxon>Fungi</taxon>
        <taxon>Dikarya</taxon>
        <taxon>Ascomycota</taxon>
        <taxon>Pezizomycotina</taxon>
        <taxon>Dothideomycetes</taxon>
        <taxon>Dothideomycetidae</taxon>
        <taxon>Myriangiales</taxon>
        <taxon>Elsinoaceae</taxon>
        <taxon>Elsinoe</taxon>
    </lineage>
</organism>
<evidence type="ECO:0000313" key="3">
    <source>
        <dbReference type="Proteomes" id="UP000308133"/>
    </source>
</evidence>
<sequence>MPKTERGGFSGGEQGAGVSAVEEMGINEVGIRDVDDGVEPCGNEPSRNEPSGGERPKTKLTLIVKGKTAT</sequence>
<feature type="region of interest" description="Disordered" evidence="1">
    <location>
        <begin position="1"/>
        <end position="70"/>
    </location>
</feature>
<dbReference type="Proteomes" id="UP000308133">
    <property type="component" value="Unassembled WGS sequence"/>
</dbReference>
<accession>A0A4U7BDG0</accession>
<name>A0A4U7BDG0_9PEZI</name>
<gene>
    <name evidence="2" type="ORF">C1H76_1673</name>
</gene>
<proteinExistence type="predicted"/>
<comment type="caution">
    <text evidence="2">The sequence shown here is derived from an EMBL/GenBank/DDBJ whole genome shotgun (WGS) entry which is preliminary data.</text>
</comment>
<protein>
    <submittedName>
        <fullName evidence="2">Uncharacterized protein</fullName>
    </submittedName>
</protein>